<feature type="domain" description="Serine hydrolase" evidence="3">
    <location>
        <begin position="10"/>
        <end position="207"/>
    </location>
</feature>
<dbReference type="Proteomes" id="UP000290900">
    <property type="component" value="Unassembled WGS sequence"/>
</dbReference>
<dbReference type="SUPFAM" id="SSF53474">
    <property type="entry name" value="alpha/beta-Hydrolases"/>
    <property type="match status" value="1"/>
</dbReference>
<dbReference type="OrthoDB" id="2094269at2759"/>
<accession>A0A448YGU4</accession>
<feature type="compositionally biased region" description="Basic and acidic residues" evidence="2">
    <location>
        <begin position="222"/>
        <end position="239"/>
    </location>
</feature>
<dbReference type="Pfam" id="PF03959">
    <property type="entry name" value="FSH1"/>
    <property type="match status" value="1"/>
</dbReference>
<dbReference type="GO" id="GO:0016787">
    <property type="term" value="F:hydrolase activity"/>
    <property type="evidence" value="ECO:0007669"/>
    <property type="project" value="UniProtKB-KW"/>
</dbReference>
<dbReference type="AlphaFoldDB" id="A0A448YGU4"/>
<keyword evidence="5" id="KW-1185">Reference proteome</keyword>
<dbReference type="FunCoup" id="A0A448YGU4">
    <property type="interactions" value="385"/>
</dbReference>
<keyword evidence="1" id="KW-0378">Hydrolase</keyword>
<evidence type="ECO:0000313" key="4">
    <source>
        <dbReference type="EMBL" id="VEU20140.1"/>
    </source>
</evidence>
<sequence>MPIKASKPVKGTILVLHGFAQNSSGFAIKASGIRKALKKAGYHTVFIDGPLKLAAADMPFEVKSNGTPFEDLNLRGWTYTQPDRFDIQPSLDAVKAAYKEYGPFIGLLGFSQGAGIVGAILNKFSEIVDDDKAKLKFAMFYSGFRYKQESMEKFYTEKIKVPTLHVLGELDTVVSHERSQALIDQCENATVIKHPGGHYVPSTKELVNREVAWVERAVNGGEEEKKEEASEDKDERHRRELEELTKQMAKLGKVN</sequence>
<organism evidence="4 5">
    <name type="scientific">Brettanomyces naardenensis</name>
    <name type="common">Yeast</name>
    <dbReference type="NCBI Taxonomy" id="13370"/>
    <lineage>
        <taxon>Eukaryota</taxon>
        <taxon>Fungi</taxon>
        <taxon>Dikarya</taxon>
        <taxon>Ascomycota</taxon>
        <taxon>Saccharomycotina</taxon>
        <taxon>Pichiomycetes</taxon>
        <taxon>Pichiales</taxon>
        <taxon>Pichiaceae</taxon>
        <taxon>Brettanomyces</taxon>
    </lineage>
</organism>
<dbReference type="Gene3D" id="3.40.50.1820">
    <property type="entry name" value="alpha/beta hydrolase"/>
    <property type="match status" value="1"/>
</dbReference>
<dbReference type="InterPro" id="IPR029058">
    <property type="entry name" value="AB_hydrolase_fold"/>
</dbReference>
<dbReference type="InterPro" id="IPR050593">
    <property type="entry name" value="LovG"/>
</dbReference>
<dbReference type="PANTHER" id="PTHR48070">
    <property type="entry name" value="ESTERASE OVCA2"/>
    <property type="match status" value="1"/>
</dbReference>
<proteinExistence type="predicted"/>
<dbReference type="STRING" id="13370.A0A448YGU4"/>
<evidence type="ECO:0000256" key="1">
    <source>
        <dbReference type="ARBA" id="ARBA00022801"/>
    </source>
</evidence>
<dbReference type="InterPro" id="IPR005645">
    <property type="entry name" value="FSH-like_dom"/>
</dbReference>
<protein>
    <submittedName>
        <fullName evidence="4">DEKNAAC100930</fullName>
    </submittedName>
</protein>
<dbReference type="GO" id="GO:0005634">
    <property type="term" value="C:nucleus"/>
    <property type="evidence" value="ECO:0007669"/>
    <property type="project" value="TreeGrafter"/>
</dbReference>
<evidence type="ECO:0000313" key="5">
    <source>
        <dbReference type="Proteomes" id="UP000290900"/>
    </source>
</evidence>
<evidence type="ECO:0000256" key="2">
    <source>
        <dbReference type="SAM" id="MobiDB-lite"/>
    </source>
</evidence>
<reference evidence="4 5" key="1">
    <citation type="submission" date="2018-12" db="EMBL/GenBank/DDBJ databases">
        <authorList>
            <person name="Tiukova I."/>
            <person name="Dainat J."/>
        </authorList>
    </citation>
    <scope>NUCLEOTIDE SEQUENCE [LARGE SCALE GENOMIC DNA]</scope>
</reference>
<feature type="region of interest" description="Disordered" evidence="2">
    <location>
        <begin position="218"/>
        <end position="239"/>
    </location>
</feature>
<dbReference type="PANTHER" id="PTHR48070:SF6">
    <property type="entry name" value="ESTERASE OVCA2"/>
    <property type="match status" value="1"/>
</dbReference>
<dbReference type="EMBL" id="CAACVR010000002">
    <property type="protein sequence ID" value="VEU20140.1"/>
    <property type="molecule type" value="Genomic_DNA"/>
</dbReference>
<name>A0A448YGU4_BRENA</name>
<evidence type="ECO:0000259" key="3">
    <source>
        <dbReference type="Pfam" id="PF03959"/>
    </source>
</evidence>
<dbReference type="GO" id="GO:0005737">
    <property type="term" value="C:cytoplasm"/>
    <property type="evidence" value="ECO:0007669"/>
    <property type="project" value="TreeGrafter"/>
</dbReference>
<dbReference type="InParanoid" id="A0A448YGU4"/>
<gene>
    <name evidence="4" type="ORF">BRENAR_LOCUS875</name>
</gene>